<organism evidence="4 5">
    <name type="scientific">Pantherophis guttatus</name>
    <name type="common">Corn snake</name>
    <name type="synonym">Elaphe guttata</name>
    <dbReference type="NCBI Taxonomy" id="94885"/>
    <lineage>
        <taxon>Eukaryota</taxon>
        <taxon>Metazoa</taxon>
        <taxon>Chordata</taxon>
        <taxon>Craniata</taxon>
        <taxon>Vertebrata</taxon>
        <taxon>Euteleostomi</taxon>
        <taxon>Lepidosauria</taxon>
        <taxon>Squamata</taxon>
        <taxon>Bifurcata</taxon>
        <taxon>Unidentata</taxon>
        <taxon>Episquamata</taxon>
        <taxon>Toxicofera</taxon>
        <taxon>Serpentes</taxon>
        <taxon>Colubroidea</taxon>
        <taxon>Colubridae</taxon>
        <taxon>Colubrinae</taxon>
        <taxon>Pantherophis</taxon>
    </lineage>
</organism>
<accession>A0A6P9DE98</accession>
<dbReference type="InParanoid" id="A0A6P9DE98"/>
<dbReference type="Pfam" id="PF05186">
    <property type="entry name" value="Dpy-30"/>
    <property type="match status" value="1"/>
</dbReference>
<gene>
    <name evidence="5" type="primary">LOC117675760</name>
</gene>
<name>A0A6P9DE98_PANGU</name>
<dbReference type="OMA" id="WIYSYNE"/>
<keyword evidence="4" id="KW-1185">Reference proteome</keyword>
<dbReference type="AlphaFoldDB" id="A0A6P9DE98"/>
<dbReference type="InterPro" id="IPR037856">
    <property type="entry name" value="Sdc1/DPY30"/>
</dbReference>
<sequence length="351" mass="40610">MPEFLRHDFCFPLFSFVSKTISLSLFLFLNGTQQPMRFSLHPGFTQQKTPQSHESDANKVFGCQATKERQDRAQGAKKPLQVEIAIRLKRTWYKFIQSLGSMQSERQMMRMDAKYFKENLGMCLAEGLAEVADCRPTDPICFLASWIYNYNENRKKEEKKKSEKDHLELHYEELLAELESTEKLKAEELLMAQKFEEQQKDKEQTEDTQSFQEQTEDTPEKLMEIGGASHQPLREEVADKKADEMTTEEKIEHMPEESEMQEMLENRVDQDDLNVVINELDGELRHVSPSLKLREALLETAADEDLSPKVLNDKGEDQLEQDIATEKENDVQAEGDTQAEKDRSTQDGNSE</sequence>
<evidence type="ECO:0000313" key="4">
    <source>
        <dbReference type="Proteomes" id="UP001652622"/>
    </source>
</evidence>
<dbReference type="Proteomes" id="UP001652622">
    <property type="component" value="Unplaced"/>
</dbReference>
<feature type="coiled-coil region" evidence="2">
    <location>
        <begin position="157"/>
        <end position="184"/>
    </location>
</feature>
<feature type="region of interest" description="Disordered" evidence="3">
    <location>
        <begin position="300"/>
        <end position="351"/>
    </location>
</feature>
<dbReference type="KEGG" id="pgut:117675760"/>
<evidence type="ECO:0000256" key="2">
    <source>
        <dbReference type="SAM" id="Coils"/>
    </source>
</evidence>
<protein>
    <submittedName>
        <fullName evidence="5">Uncharacterized protein LOC117675760 isoform X1</fullName>
    </submittedName>
</protein>
<dbReference type="InterPro" id="IPR049630">
    <property type="entry name" value="DYDC-like_DD"/>
</dbReference>
<dbReference type="CDD" id="cd22966">
    <property type="entry name" value="DD_DYDC-like"/>
    <property type="match status" value="1"/>
</dbReference>
<evidence type="ECO:0000256" key="3">
    <source>
        <dbReference type="SAM" id="MobiDB-lite"/>
    </source>
</evidence>
<dbReference type="GeneID" id="117675760"/>
<evidence type="ECO:0000256" key="1">
    <source>
        <dbReference type="ARBA" id="ARBA00010849"/>
    </source>
</evidence>
<dbReference type="PANTHER" id="PTHR23356:SF16">
    <property type="entry name" value="DPY30 DOMAIN CONTAINING 2"/>
    <property type="match status" value="1"/>
</dbReference>
<proteinExistence type="inferred from homology"/>
<comment type="similarity">
    <text evidence="1">Belongs to the dpy-30 family.</text>
</comment>
<dbReference type="GO" id="GO:0048188">
    <property type="term" value="C:Set1C/COMPASS complex"/>
    <property type="evidence" value="ECO:0007669"/>
    <property type="project" value="InterPro"/>
</dbReference>
<evidence type="ECO:0000313" key="5">
    <source>
        <dbReference type="RefSeq" id="XP_034290616.1"/>
    </source>
</evidence>
<feature type="region of interest" description="Disordered" evidence="3">
    <location>
        <begin position="197"/>
        <end position="219"/>
    </location>
</feature>
<keyword evidence="2" id="KW-0175">Coiled coil</keyword>
<dbReference type="OrthoDB" id="432281at2759"/>
<reference evidence="5" key="1">
    <citation type="submission" date="2025-08" db="UniProtKB">
        <authorList>
            <consortium name="RefSeq"/>
        </authorList>
    </citation>
    <scope>IDENTIFICATION</scope>
    <source>
        <tissue evidence="5">Blood</tissue>
    </source>
</reference>
<dbReference type="RefSeq" id="XP_034290616.1">
    <property type="nucleotide sequence ID" value="XM_034434725.2"/>
</dbReference>
<dbReference type="InterPro" id="IPR007858">
    <property type="entry name" value="Dpy-30_motif"/>
</dbReference>
<dbReference type="PANTHER" id="PTHR23356">
    <property type="entry name" value="DPY30-RELATED"/>
    <property type="match status" value="1"/>
</dbReference>
<dbReference type="Gene3D" id="1.20.890.10">
    <property type="entry name" value="cAMP-dependent protein kinase regulatory subunit, dimerization-anchoring domain"/>
    <property type="match status" value="1"/>
</dbReference>